<dbReference type="eggNOG" id="COG2204">
    <property type="taxonomic scope" value="Bacteria"/>
</dbReference>
<feature type="transmembrane region" description="Helical" evidence="6">
    <location>
        <begin position="418"/>
        <end position="440"/>
    </location>
</feature>
<dbReference type="PROSITE" id="PS50045">
    <property type="entry name" value="SIGMA54_INTERACT_4"/>
    <property type="match status" value="1"/>
</dbReference>
<feature type="domain" description="4Fe-4S ferredoxin-type" evidence="9">
    <location>
        <begin position="596"/>
        <end position="626"/>
    </location>
</feature>
<dbReference type="InterPro" id="IPR014710">
    <property type="entry name" value="RmlC-like_jellyroll"/>
</dbReference>
<evidence type="ECO:0000256" key="6">
    <source>
        <dbReference type="SAM" id="Phobius"/>
    </source>
</evidence>
<keyword evidence="3" id="KW-0547">Nucleotide-binding</keyword>
<dbReference type="SUPFAM" id="SSF51206">
    <property type="entry name" value="cAMP-binding domain-like"/>
    <property type="match status" value="1"/>
</dbReference>
<evidence type="ECO:0000259" key="7">
    <source>
        <dbReference type="PROSITE" id="PS50042"/>
    </source>
</evidence>
<dbReference type="GO" id="GO:0006355">
    <property type="term" value="P:regulation of DNA-templated transcription"/>
    <property type="evidence" value="ECO:0007669"/>
    <property type="project" value="InterPro"/>
</dbReference>
<dbReference type="GO" id="GO:0016301">
    <property type="term" value="F:kinase activity"/>
    <property type="evidence" value="ECO:0007669"/>
    <property type="project" value="UniProtKB-KW"/>
</dbReference>
<dbReference type="RefSeq" id="WP_006717148.1">
    <property type="nucleotide sequence ID" value="NZ_CP007032.1"/>
</dbReference>
<dbReference type="Pfam" id="PF12801">
    <property type="entry name" value="Fer4_5"/>
    <property type="match status" value="2"/>
</dbReference>
<evidence type="ECO:0000256" key="1">
    <source>
        <dbReference type="ARBA" id="ARBA00004236"/>
    </source>
</evidence>
<feature type="transmembrane region" description="Helical" evidence="6">
    <location>
        <begin position="642"/>
        <end position="659"/>
    </location>
</feature>
<comment type="subcellular location">
    <subcellularLocation>
        <location evidence="1">Cell membrane</location>
    </subcellularLocation>
</comment>
<keyword evidence="10" id="KW-0418">Kinase</keyword>
<dbReference type="Pfam" id="PF25601">
    <property type="entry name" value="AAA_lid_14"/>
    <property type="match status" value="1"/>
</dbReference>
<dbReference type="KEGG" id="dmt:DESME_08265"/>
<feature type="domain" description="Cyclic nucleotide-binding" evidence="7">
    <location>
        <begin position="14"/>
        <end position="133"/>
    </location>
</feature>
<feature type="transmembrane region" description="Helical" evidence="6">
    <location>
        <begin position="517"/>
        <end position="538"/>
    </location>
</feature>
<keyword evidence="10" id="KW-0808">Transferase</keyword>
<accession>W0E870</accession>
<dbReference type="InterPro" id="IPR052378">
    <property type="entry name" value="NosR_regulator"/>
</dbReference>
<feature type="transmembrane region" description="Helical" evidence="6">
    <location>
        <begin position="671"/>
        <end position="694"/>
    </location>
</feature>
<keyword evidence="6" id="KW-0812">Transmembrane</keyword>
<dbReference type="InterPro" id="IPR000595">
    <property type="entry name" value="cNMP-bd_dom"/>
</dbReference>
<dbReference type="HOGENOM" id="CLU_015763_0_0_9"/>
<dbReference type="eggNOG" id="COG0348">
    <property type="taxonomic scope" value="Bacteria"/>
</dbReference>
<keyword evidence="4" id="KW-0067">ATP-binding</keyword>
<dbReference type="SUPFAM" id="SSF52540">
    <property type="entry name" value="P-loop containing nucleoside triphosphate hydrolases"/>
    <property type="match status" value="1"/>
</dbReference>
<dbReference type="InterPro" id="IPR018490">
    <property type="entry name" value="cNMP-bd_dom_sf"/>
</dbReference>
<evidence type="ECO:0000256" key="3">
    <source>
        <dbReference type="ARBA" id="ARBA00022741"/>
    </source>
</evidence>
<dbReference type="InterPro" id="IPR002078">
    <property type="entry name" value="Sigma_54_int"/>
</dbReference>
<dbReference type="Gene3D" id="1.10.8.60">
    <property type="match status" value="1"/>
</dbReference>
<keyword evidence="6" id="KW-1133">Transmembrane helix</keyword>
<dbReference type="Proteomes" id="UP000010847">
    <property type="component" value="Chromosome"/>
</dbReference>
<dbReference type="PANTHER" id="PTHR30224:SF4">
    <property type="entry name" value="ELECTRON TRANSPORT PROTEIN YCCM-RELATED"/>
    <property type="match status" value="1"/>
</dbReference>
<proteinExistence type="predicted"/>
<dbReference type="CDD" id="cd00038">
    <property type="entry name" value="CAP_ED"/>
    <property type="match status" value="1"/>
</dbReference>
<dbReference type="InterPro" id="IPR017896">
    <property type="entry name" value="4Fe4S_Fe-S-bd"/>
</dbReference>
<dbReference type="GO" id="GO:0005886">
    <property type="term" value="C:plasma membrane"/>
    <property type="evidence" value="ECO:0007669"/>
    <property type="project" value="UniProtKB-SubCell"/>
</dbReference>
<gene>
    <name evidence="10" type="ORF">DESME_08265</name>
</gene>
<dbReference type="PROSITE" id="PS50042">
    <property type="entry name" value="CNMP_BINDING_3"/>
    <property type="match status" value="1"/>
</dbReference>
<dbReference type="InterPro" id="IPR058031">
    <property type="entry name" value="AAA_lid_NorR"/>
</dbReference>
<dbReference type="OrthoDB" id="9810708at2"/>
<dbReference type="Gene3D" id="3.40.50.300">
    <property type="entry name" value="P-loop containing nucleotide triphosphate hydrolases"/>
    <property type="match status" value="1"/>
</dbReference>
<keyword evidence="11" id="KW-1185">Reference proteome</keyword>
<protein>
    <submittedName>
        <fullName evidence="10">Hisitidine kinase</fullName>
    </submittedName>
</protein>
<dbReference type="Pfam" id="PF14532">
    <property type="entry name" value="Sigma54_activ_2"/>
    <property type="match status" value="1"/>
</dbReference>
<reference evidence="10 11" key="1">
    <citation type="submission" date="2013-12" db="EMBL/GenBank/DDBJ databases">
        <authorList>
            <consortium name="DOE Joint Genome Institute"/>
            <person name="Smidt H."/>
            <person name="Huntemann M."/>
            <person name="Han J."/>
            <person name="Chen A."/>
            <person name="Kyrpides N."/>
            <person name="Mavromatis K."/>
            <person name="Markowitz V."/>
            <person name="Palaniappan K."/>
            <person name="Ivanova N."/>
            <person name="Schaumberg A."/>
            <person name="Pati A."/>
            <person name="Liolios K."/>
            <person name="Nordberg H.P."/>
            <person name="Cantor M.N."/>
            <person name="Hua S.X."/>
            <person name="Woyke T."/>
        </authorList>
    </citation>
    <scope>NUCLEOTIDE SEQUENCE [LARGE SCALE GENOMIC DNA]</scope>
    <source>
        <strain evidence="11">DSM 15288</strain>
    </source>
</reference>
<feature type="transmembrane region" description="Helical" evidence="6">
    <location>
        <begin position="755"/>
        <end position="778"/>
    </location>
</feature>
<dbReference type="SMART" id="SM00100">
    <property type="entry name" value="cNMP"/>
    <property type="match status" value="1"/>
</dbReference>
<keyword evidence="2" id="KW-1003">Cell membrane</keyword>
<dbReference type="GO" id="GO:0005524">
    <property type="term" value="F:ATP binding"/>
    <property type="evidence" value="ECO:0007669"/>
    <property type="project" value="InterPro"/>
</dbReference>
<dbReference type="Pfam" id="PF00027">
    <property type="entry name" value="cNMP_binding"/>
    <property type="match status" value="1"/>
</dbReference>
<sequence length="786" mass="89418">MNMEKEHYLANIAFFSELSAQEITELAREFRWEAYPEGVLLIKQGQRPSSFYLLCEGSVEVLKDEHFGSPKVLVAGPEAVFGELSLVTGKPYAYSVRCLENSHVLSISADDFAQILLRKPQIYQSIIEELAEDLIEANQMLSENKYKEVLRSAIKQTQYQDKFYGIWGSVRTTKEVERKLSEIREQSGNLLVLGERGTGRQMMAWYVHQNLFGEAAPFVVVDGRRFDQQWEKMYDKLFDVAAGGTLFIQEIDDISPQTQLALAQIIKARPLKCLVIGSLQIQQRVTEQKLQPELKACFYHHYTITPLRDRKRDIPVLAQGILEKLAQKNHRKTPILTSEATQLLLSHHYRQGNVTELIQVLERSFFLASENTIGLEQIFFGPTSEQVGHKINLLRWPFFENLLKKGTFLPWLRRISAVLFFLVIAGMLFSPHLSIIMKIFTLVWGIWWPALAILSPFLGRVWCTICPFSTVMNYVQNKFNPHRSVPEVFIKYDYLIISTLFLLVFWVEIITDMRSNPLYTALLLIVIQLAAILISVLYPRHAWCRHFCPLGGFVGTASIGSLIEVRSDPAVCLNKCTTFDCYVGKGNVKGCPMSQHLPYLDNNLDCKLCFNCVRNCPHDSVHVNLRFPAREVWHLKRVNQGYTVFIGILFSIILPISYYEPLQKIWPATQWKVSFTLAYFLSAILGGMIGWWLGKTFKTKAASTRIKLVFAFTPLALAGHIIYQIKFIPGIKALTLGLSHQTLGGFSTTYIPATLALQGVVAITGIALTALTVIIVLVKQHKRLKN</sequence>
<evidence type="ECO:0000256" key="2">
    <source>
        <dbReference type="ARBA" id="ARBA00022475"/>
    </source>
</evidence>
<organism evidence="10 11">
    <name type="scientific">Desulfitobacterium metallireducens DSM 15288</name>
    <dbReference type="NCBI Taxonomy" id="871968"/>
    <lineage>
        <taxon>Bacteria</taxon>
        <taxon>Bacillati</taxon>
        <taxon>Bacillota</taxon>
        <taxon>Clostridia</taxon>
        <taxon>Eubacteriales</taxon>
        <taxon>Desulfitobacteriaceae</taxon>
        <taxon>Desulfitobacterium</taxon>
    </lineage>
</organism>
<dbReference type="InterPro" id="IPR027417">
    <property type="entry name" value="P-loop_NTPase"/>
</dbReference>
<feature type="transmembrane region" description="Helical" evidence="6">
    <location>
        <begin position="492"/>
        <end position="511"/>
    </location>
</feature>
<evidence type="ECO:0000259" key="9">
    <source>
        <dbReference type="PROSITE" id="PS51379"/>
    </source>
</evidence>
<feature type="domain" description="Sigma-54 factor interaction" evidence="8">
    <location>
        <begin position="166"/>
        <end position="366"/>
    </location>
</feature>
<evidence type="ECO:0000313" key="10">
    <source>
        <dbReference type="EMBL" id="AHF07065.1"/>
    </source>
</evidence>
<dbReference type="AlphaFoldDB" id="W0E870"/>
<dbReference type="PROSITE" id="PS51379">
    <property type="entry name" value="4FE4S_FER_2"/>
    <property type="match status" value="1"/>
</dbReference>
<dbReference type="EMBL" id="CP007032">
    <property type="protein sequence ID" value="AHF07065.1"/>
    <property type="molecule type" value="Genomic_DNA"/>
</dbReference>
<dbReference type="STRING" id="871968.DESME_08265"/>
<name>W0E870_9FIRM</name>
<feature type="transmembrane region" description="Helical" evidence="6">
    <location>
        <begin position="446"/>
        <end position="471"/>
    </location>
</feature>
<dbReference type="Gene3D" id="2.60.120.10">
    <property type="entry name" value="Jelly Rolls"/>
    <property type="match status" value="1"/>
</dbReference>
<feature type="transmembrane region" description="Helical" evidence="6">
    <location>
        <begin position="706"/>
        <end position="725"/>
    </location>
</feature>
<dbReference type="PANTHER" id="PTHR30224">
    <property type="entry name" value="ELECTRON TRANSPORT PROTEIN"/>
    <property type="match status" value="1"/>
</dbReference>
<evidence type="ECO:0000256" key="4">
    <source>
        <dbReference type="ARBA" id="ARBA00022840"/>
    </source>
</evidence>
<evidence type="ECO:0000313" key="11">
    <source>
        <dbReference type="Proteomes" id="UP000010847"/>
    </source>
</evidence>
<evidence type="ECO:0000256" key="5">
    <source>
        <dbReference type="ARBA" id="ARBA00023136"/>
    </source>
</evidence>
<keyword evidence="5 6" id="KW-0472">Membrane</keyword>
<evidence type="ECO:0000259" key="8">
    <source>
        <dbReference type="PROSITE" id="PS50045"/>
    </source>
</evidence>